<protein>
    <recommendedName>
        <fullName evidence="5">Heme exporter protein D</fullName>
    </recommendedName>
</protein>
<reference evidence="3 4" key="1">
    <citation type="journal article" date="2014" name="Genome Announc.">
        <title>Genome Sequence of a Promising Hydrogen-Producing Facultative Anaerobic Bacterium, Brevundimonas naejangsanensis Strain B1.</title>
        <authorList>
            <person name="Su H."/>
            <person name="Zhang T."/>
            <person name="Bao M."/>
            <person name="Jiang Y."/>
            <person name="Wang Y."/>
            <person name="Tan T."/>
        </authorList>
    </citation>
    <scope>NUCLEOTIDE SEQUENCE [LARGE SCALE GENOMIC DNA]</scope>
    <source>
        <strain evidence="3 4">B1</strain>
    </source>
</reference>
<dbReference type="KEGG" id="bne:DA69_08750"/>
<sequence length="64" mass="7345">MTFFGQSLDGQQIFSLVSMLAVLALCMVTLRRRIEHDRQMKRWKKEQSVRQAPSRGPEPGGPWG</sequence>
<name>A0A172Y6G6_9CAUL</name>
<organism evidence="3 4">
    <name type="scientific">Brevundimonas naejangsanensis</name>
    <dbReference type="NCBI Taxonomy" id="588932"/>
    <lineage>
        <taxon>Bacteria</taxon>
        <taxon>Pseudomonadati</taxon>
        <taxon>Pseudomonadota</taxon>
        <taxon>Alphaproteobacteria</taxon>
        <taxon>Caulobacterales</taxon>
        <taxon>Caulobacteraceae</taxon>
        <taxon>Brevundimonas</taxon>
    </lineage>
</organism>
<keyword evidence="2" id="KW-0472">Membrane</keyword>
<feature type="region of interest" description="Disordered" evidence="1">
    <location>
        <begin position="39"/>
        <end position="64"/>
    </location>
</feature>
<dbReference type="EMBL" id="CP015614">
    <property type="protein sequence ID" value="ANF54821.1"/>
    <property type="molecule type" value="Genomic_DNA"/>
</dbReference>
<feature type="compositionally biased region" description="Basic and acidic residues" evidence="1">
    <location>
        <begin position="39"/>
        <end position="48"/>
    </location>
</feature>
<dbReference type="RefSeq" id="WP_025978345.1">
    <property type="nucleotide sequence ID" value="NZ_CP015614.1"/>
</dbReference>
<accession>A0A172Y6G6</accession>
<evidence type="ECO:0000313" key="3">
    <source>
        <dbReference type="EMBL" id="ANF54821.1"/>
    </source>
</evidence>
<evidence type="ECO:0008006" key="5">
    <source>
        <dbReference type="Google" id="ProtNLM"/>
    </source>
</evidence>
<dbReference type="OrthoDB" id="7205625at2"/>
<evidence type="ECO:0000313" key="4">
    <source>
        <dbReference type="Proteomes" id="UP000077603"/>
    </source>
</evidence>
<feature type="transmembrane region" description="Helical" evidence="2">
    <location>
        <begin position="12"/>
        <end position="30"/>
    </location>
</feature>
<keyword evidence="2" id="KW-0812">Transmembrane</keyword>
<keyword evidence="4" id="KW-1185">Reference proteome</keyword>
<dbReference type="AlphaFoldDB" id="A0A172Y6G6"/>
<keyword evidence="2" id="KW-1133">Transmembrane helix</keyword>
<gene>
    <name evidence="3" type="ORF">DA69_08750</name>
</gene>
<dbReference type="STRING" id="588932.DA69_08750"/>
<evidence type="ECO:0000256" key="2">
    <source>
        <dbReference type="SAM" id="Phobius"/>
    </source>
</evidence>
<proteinExistence type="predicted"/>
<dbReference type="Proteomes" id="UP000077603">
    <property type="component" value="Chromosome"/>
</dbReference>
<evidence type="ECO:0000256" key="1">
    <source>
        <dbReference type="SAM" id="MobiDB-lite"/>
    </source>
</evidence>